<dbReference type="EMBL" id="MU157835">
    <property type="protein sequence ID" value="KAF9531359.1"/>
    <property type="molecule type" value="Genomic_DNA"/>
</dbReference>
<organism evidence="10 11">
    <name type="scientific">Crepidotus variabilis</name>
    <dbReference type="NCBI Taxonomy" id="179855"/>
    <lineage>
        <taxon>Eukaryota</taxon>
        <taxon>Fungi</taxon>
        <taxon>Dikarya</taxon>
        <taxon>Basidiomycota</taxon>
        <taxon>Agaricomycotina</taxon>
        <taxon>Agaricomycetes</taxon>
        <taxon>Agaricomycetidae</taxon>
        <taxon>Agaricales</taxon>
        <taxon>Agaricineae</taxon>
        <taxon>Crepidotaceae</taxon>
        <taxon>Crepidotus</taxon>
    </lineage>
</organism>
<proteinExistence type="inferred from homology"/>
<feature type="region of interest" description="Disordered" evidence="8">
    <location>
        <begin position="570"/>
        <end position="619"/>
    </location>
</feature>
<dbReference type="GO" id="GO:0006281">
    <property type="term" value="P:DNA repair"/>
    <property type="evidence" value="ECO:0007669"/>
    <property type="project" value="InterPro"/>
</dbReference>
<evidence type="ECO:0000256" key="5">
    <source>
        <dbReference type="ARBA" id="ARBA00022840"/>
    </source>
</evidence>
<keyword evidence="3" id="KW-0547">Nucleotide-binding</keyword>
<comment type="caution">
    <text evidence="10">The sequence shown here is derived from an EMBL/GenBank/DDBJ whole genome shotgun (WGS) entry which is preliminary data.</text>
</comment>
<keyword evidence="7" id="KW-0131">Cell cycle</keyword>
<feature type="region of interest" description="Disordered" evidence="8">
    <location>
        <begin position="1"/>
        <end position="44"/>
    </location>
</feature>
<dbReference type="Gene3D" id="1.10.8.60">
    <property type="match status" value="1"/>
</dbReference>
<evidence type="ECO:0000259" key="9">
    <source>
        <dbReference type="Pfam" id="PF25812"/>
    </source>
</evidence>
<dbReference type="InterPro" id="IPR057927">
    <property type="entry name" value="RAD24-like_helical"/>
</dbReference>
<feature type="domain" description="Checkpoint protein RAD24-like helical bundle" evidence="9">
    <location>
        <begin position="335"/>
        <end position="444"/>
    </location>
</feature>
<evidence type="ECO:0000256" key="8">
    <source>
        <dbReference type="SAM" id="MobiDB-lite"/>
    </source>
</evidence>
<dbReference type="SUPFAM" id="SSF52540">
    <property type="entry name" value="P-loop containing nucleoside triphosphate hydrolases"/>
    <property type="match status" value="1"/>
</dbReference>
<dbReference type="GO" id="GO:0000077">
    <property type="term" value="P:DNA damage checkpoint signaling"/>
    <property type="evidence" value="ECO:0007669"/>
    <property type="project" value="TreeGrafter"/>
</dbReference>
<comment type="similarity">
    <text evidence="2">Belongs to the rad17/RAD24 family.</text>
</comment>
<evidence type="ECO:0000256" key="1">
    <source>
        <dbReference type="ARBA" id="ARBA00004123"/>
    </source>
</evidence>
<dbReference type="GO" id="GO:0003689">
    <property type="term" value="F:DNA clamp loader activity"/>
    <property type="evidence" value="ECO:0007669"/>
    <property type="project" value="TreeGrafter"/>
</dbReference>
<comment type="subcellular location">
    <subcellularLocation>
        <location evidence="1">Nucleus</location>
    </subcellularLocation>
</comment>
<gene>
    <name evidence="10" type="ORF">CPB83DRAFT_868110</name>
</gene>
<feature type="compositionally biased region" description="Polar residues" evidence="8">
    <location>
        <begin position="8"/>
        <end position="24"/>
    </location>
</feature>
<dbReference type="GO" id="GO:0005524">
    <property type="term" value="F:ATP binding"/>
    <property type="evidence" value="ECO:0007669"/>
    <property type="project" value="UniProtKB-KW"/>
</dbReference>
<sequence>MAPKAKAVSQTNLSKKAKVSTTRPKTVALGRKEPSSTGSNKSRKFDPLTASHLTYSIDDSLWVDRYEPSSEAELAVHVKKVENVRQWLQEAFEGGLSGTLKKYRRILTLTGPSGTGKTSTLRVLANEMGFEILEWKDISTEGLFTRFEAFLTRSSTCNNLFSSSATSSKASSSQKSSRRRLILLEDLPNILHQKTKERFHEALTSFVSTPHSEPPVPLVIIVSDAGLRGEDRDARMSEGRFGRDKNQIIDIRTVIPKELLSSAYVTEIRYSRLSKSLAVTHIPSKEVLDAIVDSSNGDIRSAIMALQFACIVEMPGRKKKNQATKMVMEAVTRREQTLAMFHLLGKVLYNKRKGDPPNASTSAKDLQKERDVDTLLKDPNKLPAHLDHQERRTSRVDVDKLYSDSPIDSSLFSLYIHQNYSQFCDHVDHCYDLSDWLSYVDSSGGEAWYQANPHQFHLLALGTLHSLPSPVQRRSQKYYKPQFFSSLQKERDGLEGVRRTKDWLAESARTMDDSGWRAGGWSQSDIILELGAVLKAHDAQSSGPSTMKPPPMHRMFSKMEFVHGGATTRLQPLDENDMPEPSQGQGEEGEFEGPTPQRKLEPDQHMGGWLESDDIQDFE</sequence>
<dbReference type="Gene3D" id="3.40.50.300">
    <property type="entry name" value="P-loop containing nucleotide triphosphate hydrolases"/>
    <property type="match status" value="1"/>
</dbReference>
<accession>A0A9P6ELZ4</accession>
<keyword evidence="11" id="KW-1185">Reference proteome</keyword>
<dbReference type="Pfam" id="PF25812">
    <property type="entry name" value="RAD24_helical"/>
    <property type="match status" value="1"/>
</dbReference>
<dbReference type="PANTHER" id="PTHR12172:SF0">
    <property type="entry name" value="CELL CYCLE CHECKPOINT PROTEIN RAD17"/>
    <property type="match status" value="1"/>
</dbReference>
<evidence type="ECO:0000256" key="3">
    <source>
        <dbReference type="ARBA" id="ARBA00022741"/>
    </source>
</evidence>
<evidence type="ECO:0000313" key="11">
    <source>
        <dbReference type="Proteomes" id="UP000807306"/>
    </source>
</evidence>
<dbReference type="InterPro" id="IPR004582">
    <property type="entry name" value="Checkpoint_prot_Rad17_Rad24"/>
</dbReference>
<reference evidence="10" key="1">
    <citation type="submission" date="2020-11" db="EMBL/GenBank/DDBJ databases">
        <authorList>
            <consortium name="DOE Joint Genome Institute"/>
            <person name="Ahrendt S."/>
            <person name="Riley R."/>
            <person name="Andreopoulos W."/>
            <person name="Labutti K."/>
            <person name="Pangilinan J."/>
            <person name="Ruiz-Duenas F.J."/>
            <person name="Barrasa J.M."/>
            <person name="Sanchez-Garcia M."/>
            <person name="Camarero S."/>
            <person name="Miyauchi S."/>
            <person name="Serrano A."/>
            <person name="Linde D."/>
            <person name="Babiker R."/>
            <person name="Drula E."/>
            <person name="Ayuso-Fernandez I."/>
            <person name="Pacheco R."/>
            <person name="Padilla G."/>
            <person name="Ferreira P."/>
            <person name="Barriuso J."/>
            <person name="Kellner H."/>
            <person name="Castanera R."/>
            <person name="Alfaro M."/>
            <person name="Ramirez L."/>
            <person name="Pisabarro A.G."/>
            <person name="Kuo A."/>
            <person name="Tritt A."/>
            <person name="Lipzen A."/>
            <person name="He G."/>
            <person name="Yan M."/>
            <person name="Ng V."/>
            <person name="Cullen D."/>
            <person name="Martin F."/>
            <person name="Rosso M.-N."/>
            <person name="Henrissat B."/>
            <person name="Hibbett D."/>
            <person name="Martinez A.T."/>
            <person name="Grigoriev I.V."/>
        </authorList>
    </citation>
    <scope>NUCLEOTIDE SEQUENCE</scope>
    <source>
        <strain evidence="10">CBS 506.95</strain>
    </source>
</reference>
<evidence type="ECO:0000313" key="10">
    <source>
        <dbReference type="EMBL" id="KAF9531359.1"/>
    </source>
</evidence>
<dbReference type="Proteomes" id="UP000807306">
    <property type="component" value="Unassembled WGS sequence"/>
</dbReference>
<evidence type="ECO:0000256" key="6">
    <source>
        <dbReference type="ARBA" id="ARBA00023242"/>
    </source>
</evidence>
<evidence type="ECO:0000256" key="4">
    <source>
        <dbReference type="ARBA" id="ARBA00022763"/>
    </source>
</evidence>
<name>A0A9P6ELZ4_9AGAR</name>
<evidence type="ECO:0000256" key="7">
    <source>
        <dbReference type="ARBA" id="ARBA00023306"/>
    </source>
</evidence>
<protein>
    <submittedName>
        <fullName evidence="10">Rad17 cell cycle checkpoint protein-domain-containing protein</fullName>
    </submittedName>
</protein>
<keyword evidence="6" id="KW-0539">Nucleus</keyword>
<keyword evidence="4" id="KW-0227">DNA damage</keyword>
<dbReference type="GO" id="GO:0003682">
    <property type="term" value="F:chromatin binding"/>
    <property type="evidence" value="ECO:0007669"/>
    <property type="project" value="TreeGrafter"/>
</dbReference>
<dbReference type="AlphaFoldDB" id="A0A9P6ELZ4"/>
<dbReference type="InterPro" id="IPR027417">
    <property type="entry name" value="P-loop_NTPase"/>
</dbReference>
<keyword evidence="5" id="KW-0067">ATP-binding</keyword>
<evidence type="ECO:0000256" key="2">
    <source>
        <dbReference type="ARBA" id="ARBA00006168"/>
    </source>
</evidence>
<dbReference type="GO" id="GO:0005634">
    <property type="term" value="C:nucleus"/>
    <property type="evidence" value="ECO:0007669"/>
    <property type="project" value="UniProtKB-SubCell"/>
</dbReference>
<dbReference type="PANTHER" id="PTHR12172">
    <property type="entry name" value="CELL CYCLE CHECKPOINT PROTEIN RAD17"/>
    <property type="match status" value="1"/>
</dbReference>
<dbReference type="Pfam" id="PF03215">
    <property type="entry name" value="Rad17"/>
    <property type="match status" value="1"/>
</dbReference>
<dbReference type="OrthoDB" id="10265971at2759"/>
<dbReference type="GO" id="GO:0033314">
    <property type="term" value="P:mitotic DNA replication checkpoint signaling"/>
    <property type="evidence" value="ECO:0007669"/>
    <property type="project" value="TreeGrafter"/>
</dbReference>